<protein>
    <submittedName>
        <fullName evidence="8">Uncharacterized protein LOC109479694</fullName>
    </submittedName>
</protein>
<dbReference type="Pfam" id="PF05920">
    <property type="entry name" value="Homeobox_KN"/>
    <property type="match status" value="1"/>
</dbReference>
<dbReference type="AlphaFoldDB" id="A0A6P4ZKC1"/>
<reference evidence="8" key="1">
    <citation type="submission" date="2025-08" db="UniProtKB">
        <authorList>
            <consortium name="RefSeq"/>
        </authorList>
    </citation>
    <scope>IDENTIFICATION</scope>
    <source>
        <tissue evidence="8">Gonad</tissue>
    </source>
</reference>
<feature type="region of interest" description="Disordered" evidence="5">
    <location>
        <begin position="208"/>
        <end position="246"/>
    </location>
</feature>
<feature type="DNA-binding region" description="Homeobox" evidence="4">
    <location>
        <begin position="147"/>
        <end position="209"/>
    </location>
</feature>
<dbReference type="PANTHER" id="PTHR10390">
    <property type="entry name" value="HOMEOBOX PROTEIN SIX"/>
    <property type="match status" value="1"/>
</dbReference>
<organism evidence="7 8">
    <name type="scientific">Branchiostoma belcheri</name>
    <name type="common">Amphioxus</name>
    <dbReference type="NCBI Taxonomy" id="7741"/>
    <lineage>
        <taxon>Eukaryota</taxon>
        <taxon>Metazoa</taxon>
        <taxon>Chordata</taxon>
        <taxon>Cephalochordata</taxon>
        <taxon>Leptocardii</taxon>
        <taxon>Amphioxiformes</taxon>
        <taxon>Branchiostomatidae</taxon>
        <taxon>Branchiostoma</taxon>
    </lineage>
</organism>
<name>A0A6P4ZKC1_BRABE</name>
<gene>
    <name evidence="8" type="primary">LOC109479694</name>
</gene>
<dbReference type="InterPro" id="IPR008422">
    <property type="entry name" value="KN_HD"/>
</dbReference>
<evidence type="ECO:0000256" key="4">
    <source>
        <dbReference type="PROSITE-ProRule" id="PRU00108"/>
    </source>
</evidence>
<evidence type="ECO:0000256" key="5">
    <source>
        <dbReference type="SAM" id="MobiDB-lite"/>
    </source>
</evidence>
<keyword evidence="7" id="KW-1185">Reference proteome</keyword>
<sequence>MASSPEQDKVLNDYMLAWEEACSLGEIPRPSAASLALAGDLCALLLRGQRHTGLKDFLGLLGDQLHLYRSNPWVYRAQITENLRSGQFEKVFQLLQHFPFGPSADLVQLWDEAHYRQMERRTGKLLTPVGKFRLRKRFPPPLSIAPHGRKTLSLPREAKTKLQSWLLDHQDHPYPSRVEKYDLAELTGLTFKQVSTWFQNNRRRLHHHQDTSWARSPWSDVDIPSLKRSPRSPDGKQCSKGCGVSGRVQKANKKIVEKKKREKSTYHSSLGFGYGSICENVSPCNESVSSVKHSEGFPECSTLASHKKSTTQDRCHQGDGDTKLYCIMCAEDTITPVHKCSPHMEEQKHVEGTEKASCFKEQFLPCLDDNSNLQHCAQQCAVCSQTCLSANLRPASLHITGGEHFACPYTSFPTKGFYSVHCMDCVYNSAELVTPIDSYPLHLVIPGDSNPLHLIPTGDLDHVHLAEPWDTSPAHVTTAPGDCLMYTELQTVASPPTTFLTYNSFGAIPVAVHGATDTGIPIAVPGAAHGAVHGAEDIGIPTAVPDAVPGAVLSAIPGAVLGADPCATDTCISPAVDVDTVTANLPKLWQERDPCELISIACALLDLSINIESLED</sequence>
<comment type="subcellular location">
    <subcellularLocation>
        <location evidence="4">Nucleus</location>
    </subcellularLocation>
</comment>
<keyword evidence="2 4" id="KW-0371">Homeobox</keyword>
<evidence type="ECO:0000256" key="1">
    <source>
        <dbReference type="ARBA" id="ARBA00023125"/>
    </source>
</evidence>
<proteinExistence type="predicted"/>
<dbReference type="PANTHER" id="PTHR10390:SF61">
    <property type="entry name" value="HOMEOBOX PROTEIN SIX2"/>
    <property type="match status" value="1"/>
</dbReference>
<dbReference type="Gene3D" id="1.10.10.60">
    <property type="entry name" value="Homeodomain-like"/>
    <property type="match status" value="1"/>
</dbReference>
<evidence type="ECO:0000313" key="8">
    <source>
        <dbReference type="RefSeq" id="XP_019637243.1"/>
    </source>
</evidence>
<evidence type="ECO:0000313" key="7">
    <source>
        <dbReference type="Proteomes" id="UP000515135"/>
    </source>
</evidence>
<dbReference type="SUPFAM" id="SSF46689">
    <property type="entry name" value="Homeodomain-like"/>
    <property type="match status" value="1"/>
</dbReference>
<dbReference type="GO" id="GO:0005634">
    <property type="term" value="C:nucleus"/>
    <property type="evidence" value="ECO:0007669"/>
    <property type="project" value="UniProtKB-SubCell"/>
</dbReference>
<dbReference type="InterPro" id="IPR031701">
    <property type="entry name" value="SIX1_SD"/>
</dbReference>
<dbReference type="RefSeq" id="XP_019637243.1">
    <property type="nucleotide sequence ID" value="XM_019781684.1"/>
</dbReference>
<dbReference type="InterPro" id="IPR009057">
    <property type="entry name" value="Homeodomain-like_sf"/>
</dbReference>
<dbReference type="InterPro" id="IPR001356">
    <property type="entry name" value="HD"/>
</dbReference>
<accession>A0A6P4ZKC1</accession>
<dbReference type="OrthoDB" id="5399138at2759"/>
<dbReference type="GO" id="GO:0000981">
    <property type="term" value="F:DNA-binding transcription factor activity, RNA polymerase II-specific"/>
    <property type="evidence" value="ECO:0007669"/>
    <property type="project" value="TreeGrafter"/>
</dbReference>
<dbReference type="GO" id="GO:0005667">
    <property type="term" value="C:transcription regulator complex"/>
    <property type="evidence" value="ECO:0007669"/>
    <property type="project" value="TreeGrafter"/>
</dbReference>
<evidence type="ECO:0000256" key="3">
    <source>
        <dbReference type="ARBA" id="ARBA00023242"/>
    </source>
</evidence>
<dbReference type="KEGG" id="bbel:109479694"/>
<feature type="domain" description="Homeobox" evidence="6">
    <location>
        <begin position="145"/>
        <end position="208"/>
    </location>
</feature>
<keyword evidence="1 4" id="KW-0238">DNA-binding</keyword>
<dbReference type="SMART" id="SM00389">
    <property type="entry name" value="HOX"/>
    <property type="match status" value="1"/>
</dbReference>
<dbReference type="Pfam" id="PF16878">
    <property type="entry name" value="SIX1_SD"/>
    <property type="match status" value="1"/>
</dbReference>
<evidence type="ECO:0000259" key="6">
    <source>
        <dbReference type="PROSITE" id="PS50071"/>
    </source>
</evidence>
<dbReference type="GO" id="GO:0000978">
    <property type="term" value="F:RNA polymerase II cis-regulatory region sequence-specific DNA binding"/>
    <property type="evidence" value="ECO:0007669"/>
    <property type="project" value="TreeGrafter"/>
</dbReference>
<dbReference type="CDD" id="cd00086">
    <property type="entry name" value="homeodomain"/>
    <property type="match status" value="1"/>
</dbReference>
<dbReference type="PROSITE" id="PS50071">
    <property type="entry name" value="HOMEOBOX_2"/>
    <property type="match status" value="1"/>
</dbReference>
<keyword evidence="3 4" id="KW-0539">Nucleus</keyword>
<evidence type="ECO:0000256" key="2">
    <source>
        <dbReference type="ARBA" id="ARBA00023155"/>
    </source>
</evidence>
<dbReference type="GeneID" id="109479694"/>
<dbReference type="Proteomes" id="UP000515135">
    <property type="component" value="Unplaced"/>
</dbReference>